<evidence type="ECO:0000313" key="2">
    <source>
        <dbReference type="Proteomes" id="UP000527355"/>
    </source>
</evidence>
<keyword evidence="2" id="KW-1185">Reference proteome</keyword>
<accession>A0A7J7RKH6</accession>
<gene>
    <name evidence="1" type="ORF">mMyoMyo1_010288</name>
</gene>
<proteinExistence type="predicted"/>
<comment type="caution">
    <text evidence="1">The sequence shown here is derived from an EMBL/GenBank/DDBJ whole genome shotgun (WGS) entry which is preliminary data.</text>
</comment>
<name>A0A7J7RKH6_MYOMY</name>
<organism evidence="1 2">
    <name type="scientific">Myotis myotis</name>
    <name type="common">Greater mouse-eared bat</name>
    <name type="synonym">Vespertilio myotis</name>
    <dbReference type="NCBI Taxonomy" id="51298"/>
    <lineage>
        <taxon>Eukaryota</taxon>
        <taxon>Metazoa</taxon>
        <taxon>Chordata</taxon>
        <taxon>Craniata</taxon>
        <taxon>Vertebrata</taxon>
        <taxon>Euteleostomi</taxon>
        <taxon>Mammalia</taxon>
        <taxon>Eutheria</taxon>
        <taxon>Laurasiatheria</taxon>
        <taxon>Chiroptera</taxon>
        <taxon>Yangochiroptera</taxon>
        <taxon>Vespertilionidae</taxon>
        <taxon>Myotis</taxon>
    </lineage>
</organism>
<dbReference type="EMBL" id="JABWUV010000026">
    <property type="protein sequence ID" value="KAF6276641.1"/>
    <property type="molecule type" value="Genomic_DNA"/>
</dbReference>
<dbReference type="Proteomes" id="UP000527355">
    <property type="component" value="Unassembled WGS sequence"/>
</dbReference>
<protein>
    <submittedName>
        <fullName evidence="1">Uncharacterized protein</fullName>
    </submittedName>
</protein>
<dbReference type="AlphaFoldDB" id="A0A7J7RKH6"/>
<evidence type="ECO:0000313" key="1">
    <source>
        <dbReference type="EMBL" id="KAF6276641.1"/>
    </source>
</evidence>
<reference evidence="1 2" key="1">
    <citation type="journal article" date="2020" name="Nature">
        <title>Six reference-quality genomes reveal evolution of bat adaptations.</title>
        <authorList>
            <person name="Jebb D."/>
            <person name="Huang Z."/>
            <person name="Pippel M."/>
            <person name="Hughes G.M."/>
            <person name="Lavrichenko K."/>
            <person name="Devanna P."/>
            <person name="Winkler S."/>
            <person name="Jermiin L.S."/>
            <person name="Skirmuntt E.C."/>
            <person name="Katzourakis A."/>
            <person name="Burkitt-Gray L."/>
            <person name="Ray D.A."/>
            <person name="Sullivan K.A.M."/>
            <person name="Roscito J.G."/>
            <person name="Kirilenko B.M."/>
            <person name="Davalos L.M."/>
            <person name="Corthals A.P."/>
            <person name="Power M.L."/>
            <person name="Jones G."/>
            <person name="Ransome R.D."/>
            <person name="Dechmann D.K.N."/>
            <person name="Locatelli A.G."/>
            <person name="Puechmaille S.J."/>
            <person name="Fedrigo O."/>
            <person name="Jarvis E.D."/>
            <person name="Hiller M."/>
            <person name="Vernes S.C."/>
            <person name="Myers E.W."/>
            <person name="Teeling E.C."/>
        </authorList>
    </citation>
    <scope>NUCLEOTIDE SEQUENCE [LARGE SCALE GENOMIC DNA]</scope>
    <source>
        <strain evidence="1">MMyoMyo1</strain>
        <tissue evidence="1">Flight muscle</tissue>
    </source>
</reference>
<sequence length="165" mass="18241">MADGLLRGERSDIPLYGPCPGMAGAVVSQTAASFCSLGKTWGVNLRNQGRTGPLFRLQPQGRKSALPGLPCAQRRLFRCRASSRKLWLGVGPSHQCVASVLPSPMARLLENHSKEKEAGPWRTQTRRNAVLYQRRTLTCCGSHAVEEPNGKWKKEVRWSVLTCDQ</sequence>